<dbReference type="AlphaFoldDB" id="A0A7M1VVV7"/>
<sequence>MLDGKKVIAVIPARGGQQASAKEEYTSIGRKTSDRLDN</sequence>
<reference evidence="2" key="1">
    <citation type="submission" date="2020-08" db="EMBL/GenBank/DDBJ databases">
        <title>Genetic structure, function and evolution of capsule biosynthesis loci in Vibrio parahaemolyticus.</title>
        <authorList>
            <person name="Li L."/>
            <person name="Bian S."/>
        </authorList>
    </citation>
    <scope>NUCLEOTIDE SEQUENCE</scope>
    <source>
        <strain evidence="2">VP36</strain>
    </source>
</reference>
<evidence type="ECO:0000256" key="1">
    <source>
        <dbReference type="SAM" id="MobiDB-lite"/>
    </source>
</evidence>
<name>A0A7M1VVV7_VIBPH</name>
<feature type="region of interest" description="Disordered" evidence="1">
    <location>
        <begin position="14"/>
        <end position="38"/>
    </location>
</feature>
<proteinExistence type="predicted"/>
<accession>A0A7M1VVV7</accession>
<feature type="compositionally biased region" description="Basic and acidic residues" evidence="1">
    <location>
        <begin position="21"/>
        <end position="38"/>
    </location>
</feature>
<protein>
    <submittedName>
        <fullName evidence="2">Uncharacterized protein</fullName>
    </submittedName>
</protein>
<organism evidence="2">
    <name type="scientific">Vibrio parahaemolyticus</name>
    <dbReference type="NCBI Taxonomy" id="670"/>
    <lineage>
        <taxon>Bacteria</taxon>
        <taxon>Pseudomonadati</taxon>
        <taxon>Pseudomonadota</taxon>
        <taxon>Gammaproteobacteria</taxon>
        <taxon>Vibrionales</taxon>
        <taxon>Vibrionaceae</taxon>
        <taxon>Vibrio</taxon>
    </lineage>
</organism>
<dbReference type="EMBL" id="MT898108">
    <property type="protein sequence ID" value="QOS18524.1"/>
    <property type="molecule type" value="Genomic_DNA"/>
</dbReference>
<gene>
    <name evidence="2" type="ORF">VP36_00016</name>
</gene>
<evidence type="ECO:0000313" key="2">
    <source>
        <dbReference type="EMBL" id="QOS18524.1"/>
    </source>
</evidence>